<dbReference type="Proteomes" id="UP000515922">
    <property type="component" value="Segment"/>
</dbReference>
<sequence>MDINEGATVILMDCPNADGNWDNFKARALPRVQADVEDGMLRLQPLSDRPDGRGMAWFWCDITLVKSYE</sequence>
<evidence type="ECO:0000313" key="2">
    <source>
        <dbReference type="Proteomes" id="UP000515922"/>
    </source>
</evidence>
<accession>A0A7G4AWE8</accession>
<evidence type="ECO:0000313" key="1">
    <source>
        <dbReference type="EMBL" id="QMP84338.1"/>
    </source>
</evidence>
<keyword evidence="2" id="KW-1185">Reference proteome</keyword>
<organism evidence="1 2">
    <name type="scientific">Streptomyces phage Coruscant</name>
    <dbReference type="NCBI Taxonomy" id="2739834"/>
    <lineage>
        <taxon>Viruses</taxon>
        <taxon>Duplodnaviria</taxon>
        <taxon>Heunggongvirae</taxon>
        <taxon>Uroviricota</taxon>
        <taxon>Caudoviricetes</taxon>
        <taxon>Stanwilliamsviridae</taxon>
        <taxon>Boydwoodruffvirinae</taxon>
        <taxon>Coruscantvirus</taxon>
        <taxon>Coruscantvirus coruscant</taxon>
    </lineage>
</organism>
<name>A0A7G4AWE8_9CAUD</name>
<protein>
    <submittedName>
        <fullName evidence="1">Uncharacterized protein</fullName>
    </submittedName>
</protein>
<dbReference type="EMBL" id="MT711976">
    <property type="protein sequence ID" value="QMP84338.1"/>
    <property type="molecule type" value="Genomic_DNA"/>
</dbReference>
<reference evidence="1 2" key="1">
    <citation type="submission" date="2020-07" db="EMBL/GenBank/DDBJ databases">
        <title>Streptomyces phage Genome sequencing and assembly.</title>
        <authorList>
            <person name="Sharma V."/>
            <person name="Hardy A."/>
            <person name="Frunzke J."/>
        </authorList>
    </citation>
    <scope>NUCLEOTIDE SEQUENCE [LARGE SCALE GENOMIC DNA]</scope>
</reference>
<proteinExistence type="predicted"/>
<gene>
    <name evidence="1" type="ORF">HUN41_00249</name>
</gene>